<dbReference type="Pfam" id="PF24036">
    <property type="entry name" value="DUF7345"/>
    <property type="match status" value="1"/>
</dbReference>
<sequence>MSDRVARPAVVALITVVLLAGVGATGAPVSAQPADRIAGTQVDPDDVSLGVDLRTDGSAAWTVEYRVRLDDDNTTRAFESLRDDIEANDTRYVSEFRGRMVATADTAENATGREMEIRNVSVTASRQELPQEYGVLSYTFAWTNFSVIDERSITAGDALTGFFLDSETSMQFSWPPGYAVETAQPDPDEIRSASRIAVWNGQVDFGPNEPTLIVTERAAGGTTTTAPGDGVADGSGGGGSAGDGSGGADGNSDGGLLLGAIAVIGVALAAAGIVYWRRRHDSAVDASGSPAGVETGLSQSAGDGAAAGAPGSSDLETDGRDGSEAASTGGDGAAADATDNGAGGGTAGAGAGRGTAAGPPADGSNDDPPWADELLSNREQVLALVEHGGGRMKQQEVAQTLDWTDAKTSQVVRKMREEGDLDAFRLGRENVLVLPDEEFRPSDGDA</sequence>
<evidence type="ECO:0000256" key="1">
    <source>
        <dbReference type="SAM" id="MobiDB-lite"/>
    </source>
</evidence>
<dbReference type="Pfam" id="PF24034">
    <property type="entry name" value="DUF7343"/>
    <property type="match status" value="1"/>
</dbReference>
<dbReference type="EMBL" id="BMOC01000004">
    <property type="protein sequence ID" value="GGJ02660.1"/>
    <property type="molecule type" value="Genomic_DNA"/>
</dbReference>
<feature type="compositionally biased region" description="Low complexity" evidence="1">
    <location>
        <begin position="325"/>
        <end position="340"/>
    </location>
</feature>
<dbReference type="RefSeq" id="WP_188786346.1">
    <property type="nucleotide sequence ID" value="NZ_BMOC01000004.1"/>
</dbReference>
<accession>A0A830ENS1</accession>
<evidence type="ECO:0000259" key="3">
    <source>
        <dbReference type="Pfam" id="PF24034"/>
    </source>
</evidence>
<dbReference type="InterPro" id="IPR055767">
    <property type="entry name" value="DUF7343"/>
</dbReference>
<feature type="compositionally biased region" description="Gly residues" evidence="1">
    <location>
        <begin position="231"/>
        <end position="247"/>
    </location>
</feature>
<keyword evidence="2" id="KW-0472">Membrane</keyword>
<comment type="caution">
    <text evidence="5">The sequence shown here is derived from an EMBL/GenBank/DDBJ whole genome shotgun (WGS) entry which is preliminary data.</text>
</comment>
<feature type="compositionally biased region" description="Gly residues" evidence="1">
    <location>
        <begin position="341"/>
        <end position="355"/>
    </location>
</feature>
<dbReference type="InterPro" id="IPR055769">
    <property type="entry name" value="DUF7345"/>
</dbReference>
<gene>
    <name evidence="5" type="ORF">GCM10008995_10530</name>
</gene>
<evidence type="ECO:0000313" key="6">
    <source>
        <dbReference type="Proteomes" id="UP000653099"/>
    </source>
</evidence>
<proteinExistence type="predicted"/>
<keyword evidence="2" id="KW-0812">Transmembrane</keyword>
<dbReference type="AlphaFoldDB" id="A0A830ENS1"/>
<evidence type="ECO:0000256" key="2">
    <source>
        <dbReference type="SAM" id="Phobius"/>
    </source>
</evidence>
<name>A0A830ENS1_9EURY</name>
<feature type="domain" description="DUF7345" evidence="4">
    <location>
        <begin position="51"/>
        <end position="178"/>
    </location>
</feature>
<feature type="compositionally biased region" description="Low complexity" evidence="1">
    <location>
        <begin position="296"/>
        <end position="313"/>
    </location>
</feature>
<feature type="domain" description="DUF7343" evidence="3">
    <location>
        <begin position="374"/>
        <end position="435"/>
    </location>
</feature>
<dbReference type="Proteomes" id="UP000653099">
    <property type="component" value="Unassembled WGS sequence"/>
</dbReference>
<evidence type="ECO:0000259" key="4">
    <source>
        <dbReference type="Pfam" id="PF24036"/>
    </source>
</evidence>
<evidence type="ECO:0000313" key="5">
    <source>
        <dbReference type="EMBL" id="GGJ02660.1"/>
    </source>
</evidence>
<organism evidence="5 6">
    <name type="scientific">Halobellus salinus</name>
    <dbReference type="NCBI Taxonomy" id="931585"/>
    <lineage>
        <taxon>Archaea</taxon>
        <taxon>Methanobacteriati</taxon>
        <taxon>Methanobacteriota</taxon>
        <taxon>Stenosarchaea group</taxon>
        <taxon>Halobacteria</taxon>
        <taxon>Halobacteriales</taxon>
        <taxon>Haloferacaceae</taxon>
        <taxon>Halobellus</taxon>
    </lineage>
</organism>
<feature type="region of interest" description="Disordered" evidence="1">
    <location>
        <begin position="220"/>
        <end position="247"/>
    </location>
</feature>
<keyword evidence="2" id="KW-1133">Transmembrane helix</keyword>
<feature type="compositionally biased region" description="Low complexity" evidence="1">
    <location>
        <begin position="220"/>
        <end position="230"/>
    </location>
</feature>
<dbReference type="OrthoDB" id="27885at2157"/>
<keyword evidence="6" id="KW-1185">Reference proteome</keyword>
<feature type="region of interest" description="Disordered" evidence="1">
    <location>
        <begin position="284"/>
        <end position="372"/>
    </location>
</feature>
<feature type="transmembrane region" description="Helical" evidence="2">
    <location>
        <begin position="255"/>
        <end position="276"/>
    </location>
</feature>
<protein>
    <submittedName>
        <fullName evidence="5">Uncharacterized protein</fullName>
    </submittedName>
</protein>
<reference evidence="5" key="1">
    <citation type="journal article" date="2014" name="Int. J. Syst. Evol. Microbiol.">
        <title>Complete genome sequence of Corynebacterium casei LMG S-19264T (=DSM 44701T), isolated from a smear-ripened cheese.</title>
        <authorList>
            <consortium name="US DOE Joint Genome Institute (JGI-PGF)"/>
            <person name="Walter F."/>
            <person name="Albersmeier A."/>
            <person name="Kalinowski J."/>
            <person name="Ruckert C."/>
        </authorList>
    </citation>
    <scope>NUCLEOTIDE SEQUENCE</scope>
    <source>
        <strain evidence="5">JCM 14359</strain>
    </source>
</reference>
<reference evidence="5" key="2">
    <citation type="submission" date="2020-09" db="EMBL/GenBank/DDBJ databases">
        <authorList>
            <person name="Sun Q."/>
            <person name="Ohkuma M."/>
        </authorList>
    </citation>
    <scope>NUCLEOTIDE SEQUENCE</scope>
    <source>
        <strain evidence="5">JCM 14359</strain>
    </source>
</reference>